<evidence type="ECO:0000259" key="1">
    <source>
        <dbReference type="Pfam" id="PF11973"/>
    </source>
</evidence>
<dbReference type="EMBL" id="DSDS01000110">
    <property type="protein sequence ID" value="HET98006.1"/>
    <property type="molecule type" value="Genomic_DNA"/>
</dbReference>
<protein>
    <submittedName>
        <fullName evidence="3">NADH:ubiquinone reductase (Na(+)-transporting) subunit A</fullName>
    </submittedName>
</protein>
<dbReference type="PANTHER" id="PTHR37839">
    <property type="entry name" value="NA(+)-TRANSLOCATING NADH-QUINONE REDUCTASE SUBUNIT A"/>
    <property type="match status" value="1"/>
</dbReference>
<dbReference type="Pfam" id="PF24836">
    <property type="entry name" value="NQRA_2nd"/>
    <property type="match status" value="1"/>
</dbReference>
<gene>
    <name evidence="3" type="ORF">ENN98_04825</name>
</gene>
<dbReference type="GO" id="GO:0016655">
    <property type="term" value="F:oxidoreductase activity, acting on NAD(P)H, quinone or similar compound as acceptor"/>
    <property type="evidence" value="ECO:0007669"/>
    <property type="project" value="InterPro"/>
</dbReference>
<feature type="non-terminal residue" evidence="3">
    <location>
        <position position="1"/>
    </location>
</feature>
<proteinExistence type="predicted"/>
<dbReference type="InterPro" id="IPR008703">
    <property type="entry name" value="NqrA"/>
</dbReference>
<name>A0A7C2TGF2_9BACT</name>
<dbReference type="PANTHER" id="PTHR37839:SF1">
    <property type="entry name" value="NA(+)-TRANSLOCATING NADH-QUINONE REDUCTASE SUBUNIT A"/>
    <property type="match status" value="1"/>
</dbReference>
<feature type="domain" description="NqrA second alpha/beta" evidence="2">
    <location>
        <begin position="3"/>
        <end position="60"/>
    </location>
</feature>
<dbReference type="InterPro" id="IPR056148">
    <property type="entry name" value="NQRA_2nd"/>
</dbReference>
<dbReference type="Proteomes" id="UP000885986">
    <property type="component" value="Unassembled WGS sequence"/>
</dbReference>
<comment type="caution">
    <text evidence="3">The sequence shown here is derived from an EMBL/GenBank/DDBJ whole genome shotgun (WGS) entry which is preliminary data.</text>
</comment>
<accession>A0A7C2TGF2</accession>
<dbReference type="Pfam" id="PF11973">
    <property type="entry name" value="NQRA_SLBB"/>
    <property type="match status" value="1"/>
</dbReference>
<feature type="domain" description="Na(+)-translocating NADH-quinone reductase subunit A C-terminal" evidence="1">
    <location>
        <begin position="65"/>
        <end position="114"/>
    </location>
</feature>
<dbReference type="InterPro" id="IPR022615">
    <property type="entry name" value="NqrA_C_domain"/>
</dbReference>
<dbReference type="AlphaFoldDB" id="A0A7C2TGF2"/>
<dbReference type="GO" id="GO:0006814">
    <property type="term" value="P:sodium ion transport"/>
    <property type="evidence" value="ECO:0007669"/>
    <property type="project" value="InterPro"/>
</dbReference>
<organism evidence="3">
    <name type="scientific">Desulfurivibrio alkaliphilus</name>
    <dbReference type="NCBI Taxonomy" id="427923"/>
    <lineage>
        <taxon>Bacteria</taxon>
        <taxon>Pseudomonadati</taxon>
        <taxon>Thermodesulfobacteriota</taxon>
        <taxon>Desulfobulbia</taxon>
        <taxon>Desulfobulbales</taxon>
        <taxon>Desulfobulbaceae</taxon>
        <taxon>Desulfurivibrio</taxon>
    </lineage>
</organism>
<evidence type="ECO:0000313" key="3">
    <source>
        <dbReference type="EMBL" id="HET98006.1"/>
    </source>
</evidence>
<reference evidence="3" key="1">
    <citation type="journal article" date="2020" name="mSystems">
        <title>Genome- and Community-Level Interaction Insights into Carbon Utilization and Element Cycling Functions of Hydrothermarchaeota in Hydrothermal Sediment.</title>
        <authorList>
            <person name="Zhou Z."/>
            <person name="Liu Y."/>
            <person name="Xu W."/>
            <person name="Pan J."/>
            <person name="Luo Z.H."/>
            <person name="Li M."/>
        </authorList>
    </citation>
    <scope>NUCLEOTIDE SEQUENCE [LARGE SCALE GENOMIC DNA]</scope>
    <source>
        <strain evidence="3">SpSt-1224</strain>
    </source>
</reference>
<evidence type="ECO:0000259" key="2">
    <source>
        <dbReference type="Pfam" id="PF24836"/>
    </source>
</evidence>
<sequence length="255" mass="27021">DLPGDELTGITPVRFAGPHPAGLASTHIHFLDPVAPGKQVWQIGYQDLIAIGHLFRTGRLLTTKVVALAGPGIKNPRLLKVPPGASLTELCANELTDSRALRLLSGSVLDGRRAVGNAAYLGRYHDQVSALIESAGSSPFNWLGLGGDRFSLTPAFISALTRFKNSGGRLPMNTALWGGRRAIFPLGGYERVMPLDIIATALLKSVATGNVEKAMELGCLELIEEDLALCGFVCPGKNDFGPMLRAVLTAIEAEG</sequence>